<dbReference type="EMBL" id="JEWH01000023">
    <property type="protein sequence ID" value="EXB05623.1"/>
    <property type="molecule type" value="Genomic_DNA"/>
</dbReference>
<gene>
    <name evidence="1" type="ORF">J512_2061</name>
</gene>
<evidence type="ECO:0000313" key="1">
    <source>
        <dbReference type="EMBL" id="EXB05623.1"/>
    </source>
</evidence>
<name>A0A009IPA4_ACIB9</name>
<dbReference type="RefSeq" id="WP_000101621.1">
    <property type="nucleotide sequence ID" value="NZ_JEWH01000023.1"/>
</dbReference>
<evidence type="ECO:0000313" key="2">
    <source>
        <dbReference type="Proteomes" id="UP000020595"/>
    </source>
</evidence>
<dbReference type="AlphaFoldDB" id="A0A009IPA4"/>
<dbReference type="GeneID" id="92797440"/>
<organism evidence="1 2">
    <name type="scientific">Acinetobacter baumannii (strain 1295743)</name>
    <dbReference type="NCBI Taxonomy" id="1310613"/>
    <lineage>
        <taxon>Bacteria</taxon>
        <taxon>Pseudomonadati</taxon>
        <taxon>Pseudomonadota</taxon>
        <taxon>Gammaproteobacteria</taxon>
        <taxon>Moraxellales</taxon>
        <taxon>Moraxellaceae</taxon>
        <taxon>Acinetobacter</taxon>
        <taxon>Acinetobacter calcoaceticus/baumannii complex</taxon>
    </lineage>
</organism>
<proteinExistence type="predicted"/>
<dbReference type="PATRIC" id="fig|1310613.3.peg.1977"/>
<protein>
    <submittedName>
        <fullName evidence="1">Uncharacterized protein</fullName>
    </submittedName>
</protein>
<reference evidence="1 2" key="1">
    <citation type="submission" date="2014-02" db="EMBL/GenBank/DDBJ databases">
        <title>Comparative genomics and transcriptomics to identify genetic mechanisms underlying the emergence of carbapenem resistant Acinetobacter baumannii (CRAb).</title>
        <authorList>
            <person name="Harris A.D."/>
            <person name="Johnson K.J."/>
            <person name="George J."/>
            <person name="Shefchek K."/>
            <person name="Daugherty S.C."/>
            <person name="Parankush S."/>
            <person name="Sadzewicz L."/>
            <person name="Tallon L."/>
            <person name="Sengamalay N."/>
            <person name="Hazen T.H."/>
            <person name="Rasko D.A."/>
        </authorList>
    </citation>
    <scope>NUCLEOTIDE SEQUENCE [LARGE SCALE GENOMIC DNA]</scope>
    <source>
        <strain evidence="1 2">1295743</strain>
    </source>
</reference>
<comment type="caution">
    <text evidence="1">The sequence shown here is derived from an EMBL/GenBank/DDBJ whole genome shotgun (WGS) entry which is preliminary data.</text>
</comment>
<sequence>MARKQLTLQQWLDKDQTLKSLFLEHECNKEQALLQIVQLPDGRLQIQPIETMIHPLLVAEITNQWVLLLNEKYFSDLKNRFRNFKYSKKNHANVRKQFYLTSHTAKKMEALTEKLKLKTEAECLEFLMNTYEAKQTLPPPYKQKLNEKDMIIEELNQRIKALDKMLYIKQLQVRKQDEVIQKYLINELINSKITINELTNSPLQDASEIQKLKLQFLKEIQKNIQLEQIRHLSVDQIASDTFGNE</sequence>
<accession>A0A009IPA4</accession>
<dbReference type="Proteomes" id="UP000020595">
    <property type="component" value="Unassembled WGS sequence"/>
</dbReference>